<reference evidence="4" key="1">
    <citation type="journal article" date="2019" name="Int. J. Syst. Evol. Microbiol.">
        <title>The Global Catalogue of Microorganisms (GCM) 10K type strain sequencing project: providing services to taxonomists for standard genome sequencing and annotation.</title>
        <authorList>
            <consortium name="The Broad Institute Genomics Platform"/>
            <consortium name="The Broad Institute Genome Sequencing Center for Infectious Disease"/>
            <person name="Wu L."/>
            <person name="Ma J."/>
        </authorList>
    </citation>
    <scope>NUCLEOTIDE SEQUENCE [LARGE SCALE GENOMIC DNA]</scope>
    <source>
        <strain evidence="4">JCM 17919</strain>
    </source>
</reference>
<dbReference type="EMBL" id="BAABGY010000005">
    <property type="protein sequence ID" value="GAA4324736.1"/>
    <property type="molecule type" value="Genomic_DNA"/>
</dbReference>
<feature type="chain" id="PRO_5046180511" description="TonB C-terminal domain-containing protein" evidence="1">
    <location>
        <begin position="18"/>
        <end position="253"/>
    </location>
</feature>
<keyword evidence="4" id="KW-1185">Reference proteome</keyword>
<name>A0ABP8GI66_9BACT</name>
<dbReference type="SUPFAM" id="SSF74653">
    <property type="entry name" value="TolA/TonB C-terminal domain"/>
    <property type="match status" value="1"/>
</dbReference>
<dbReference type="Gene3D" id="3.30.1150.10">
    <property type="match status" value="1"/>
</dbReference>
<dbReference type="Proteomes" id="UP001501725">
    <property type="component" value="Unassembled WGS sequence"/>
</dbReference>
<dbReference type="InterPro" id="IPR037682">
    <property type="entry name" value="TonB_C"/>
</dbReference>
<sequence>MRRLLLFFLGLPAGALAQDTLIGHVMNEYGAPVPYATIRSVKNKKAVTATDVHGNFKIVTGNSDTLVCSHVQFEPQRTATNHTRSVLFILAKRKPEEQTIVVTAYAYLLEPAVPSPPAKAAQVPGPPPGDEPNYEQTFTPVELPAGYPGGPDALRRHLYATLQFPDTAAVAGAFEAVVRVRFTVDRNGRVSQVLFLNSVGEPYESVVRKAMRTMPEWRPAHQNGRWVDSEHELVIPLLVELRRGAHGILRRSR</sequence>
<evidence type="ECO:0000259" key="2">
    <source>
        <dbReference type="Pfam" id="PF03544"/>
    </source>
</evidence>
<protein>
    <recommendedName>
        <fullName evidence="2">TonB C-terminal domain-containing protein</fullName>
    </recommendedName>
</protein>
<dbReference type="InterPro" id="IPR008969">
    <property type="entry name" value="CarboxyPept-like_regulatory"/>
</dbReference>
<evidence type="ECO:0000256" key="1">
    <source>
        <dbReference type="SAM" id="SignalP"/>
    </source>
</evidence>
<keyword evidence="1" id="KW-0732">Signal</keyword>
<evidence type="ECO:0000313" key="3">
    <source>
        <dbReference type="EMBL" id="GAA4324736.1"/>
    </source>
</evidence>
<dbReference type="SUPFAM" id="SSF49464">
    <property type="entry name" value="Carboxypeptidase regulatory domain-like"/>
    <property type="match status" value="1"/>
</dbReference>
<gene>
    <name evidence="3" type="ORF">GCM10023184_12310</name>
</gene>
<dbReference type="RefSeq" id="WP_345254290.1">
    <property type="nucleotide sequence ID" value="NZ_BAABGY010000005.1"/>
</dbReference>
<proteinExistence type="predicted"/>
<feature type="domain" description="TonB C-terminal" evidence="2">
    <location>
        <begin position="163"/>
        <end position="231"/>
    </location>
</feature>
<comment type="caution">
    <text evidence="3">The sequence shown here is derived from an EMBL/GenBank/DDBJ whole genome shotgun (WGS) entry which is preliminary data.</text>
</comment>
<evidence type="ECO:0000313" key="4">
    <source>
        <dbReference type="Proteomes" id="UP001501725"/>
    </source>
</evidence>
<accession>A0ABP8GI66</accession>
<feature type="signal peptide" evidence="1">
    <location>
        <begin position="1"/>
        <end position="17"/>
    </location>
</feature>
<dbReference type="Pfam" id="PF03544">
    <property type="entry name" value="TonB_C"/>
    <property type="match status" value="1"/>
</dbReference>
<organism evidence="3 4">
    <name type="scientific">Flaviaesturariibacter amylovorans</name>
    <dbReference type="NCBI Taxonomy" id="1084520"/>
    <lineage>
        <taxon>Bacteria</taxon>
        <taxon>Pseudomonadati</taxon>
        <taxon>Bacteroidota</taxon>
        <taxon>Chitinophagia</taxon>
        <taxon>Chitinophagales</taxon>
        <taxon>Chitinophagaceae</taxon>
        <taxon>Flaviaestuariibacter</taxon>
    </lineage>
</organism>